<feature type="coiled-coil region" evidence="3">
    <location>
        <begin position="146"/>
        <end position="173"/>
    </location>
</feature>
<feature type="modified residue" description="4-aspartylphosphate" evidence="2">
    <location>
        <position position="77"/>
    </location>
</feature>
<feature type="domain" description="Response regulatory" evidence="4">
    <location>
        <begin position="25"/>
        <end position="144"/>
    </location>
</feature>
<dbReference type="OrthoDB" id="9800897at2"/>
<evidence type="ECO:0000256" key="3">
    <source>
        <dbReference type="SAM" id="Coils"/>
    </source>
</evidence>
<dbReference type="PROSITE" id="PS50110">
    <property type="entry name" value="RESPONSE_REGULATORY"/>
    <property type="match status" value="1"/>
</dbReference>
<dbReference type="SMART" id="SM00448">
    <property type="entry name" value="REC"/>
    <property type="match status" value="1"/>
</dbReference>
<proteinExistence type="predicted"/>
<dbReference type="InterPro" id="IPR050595">
    <property type="entry name" value="Bact_response_regulator"/>
</dbReference>
<organism evidence="5 6">
    <name type="scientific">Poriferisphaera corsica</name>
    <dbReference type="NCBI Taxonomy" id="2528020"/>
    <lineage>
        <taxon>Bacteria</taxon>
        <taxon>Pseudomonadati</taxon>
        <taxon>Planctomycetota</taxon>
        <taxon>Phycisphaerae</taxon>
        <taxon>Phycisphaerales</taxon>
        <taxon>Phycisphaeraceae</taxon>
        <taxon>Poriferisphaera</taxon>
    </lineage>
</organism>
<evidence type="ECO:0000313" key="5">
    <source>
        <dbReference type="EMBL" id="QDU34508.1"/>
    </source>
</evidence>
<dbReference type="InterPro" id="IPR011006">
    <property type="entry name" value="CheY-like_superfamily"/>
</dbReference>
<sequence>MNNGADTNKVEARQDEVDFDLSQSRILIVDDNEQNVELLQAYLDALPCEVDVAYDGVEAIEFIEDGEKALPDLILLDIMMPKMSGFEVCRKLKDDPATRSIPIMMVTALNELGDIERGVESGTDDFVTKPVNKLELLTRVKSLLRVRHLKRELDRTEAYIKNLQREAEDDQMQDDAE</sequence>
<accession>A0A517YWA8</accession>
<dbReference type="PANTHER" id="PTHR44591:SF3">
    <property type="entry name" value="RESPONSE REGULATORY DOMAIN-CONTAINING PROTEIN"/>
    <property type="match status" value="1"/>
</dbReference>
<evidence type="ECO:0000259" key="4">
    <source>
        <dbReference type="PROSITE" id="PS50110"/>
    </source>
</evidence>
<dbReference type="Gene3D" id="3.40.50.2300">
    <property type="match status" value="1"/>
</dbReference>
<dbReference type="Proteomes" id="UP000317369">
    <property type="component" value="Chromosome"/>
</dbReference>
<evidence type="ECO:0000256" key="2">
    <source>
        <dbReference type="PROSITE-ProRule" id="PRU00169"/>
    </source>
</evidence>
<name>A0A517YWA8_9BACT</name>
<dbReference type="GO" id="GO:0000160">
    <property type="term" value="P:phosphorelay signal transduction system"/>
    <property type="evidence" value="ECO:0007669"/>
    <property type="project" value="InterPro"/>
</dbReference>
<keyword evidence="1 2" id="KW-0597">Phosphoprotein</keyword>
<dbReference type="RefSeq" id="WP_145078424.1">
    <property type="nucleotide sequence ID" value="NZ_CP036425.1"/>
</dbReference>
<keyword evidence="3" id="KW-0175">Coiled coil</keyword>
<protein>
    <submittedName>
        <fullName evidence="5">Response regulator PleD</fullName>
    </submittedName>
</protein>
<dbReference type="AlphaFoldDB" id="A0A517YWA8"/>
<dbReference type="InterPro" id="IPR001789">
    <property type="entry name" value="Sig_transdc_resp-reg_receiver"/>
</dbReference>
<dbReference type="Pfam" id="PF00072">
    <property type="entry name" value="Response_reg"/>
    <property type="match status" value="1"/>
</dbReference>
<reference evidence="5 6" key="1">
    <citation type="submission" date="2019-02" db="EMBL/GenBank/DDBJ databases">
        <title>Deep-cultivation of Planctomycetes and their phenomic and genomic characterization uncovers novel biology.</title>
        <authorList>
            <person name="Wiegand S."/>
            <person name="Jogler M."/>
            <person name="Boedeker C."/>
            <person name="Pinto D."/>
            <person name="Vollmers J."/>
            <person name="Rivas-Marin E."/>
            <person name="Kohn T."/>
            <person name="Peeters S.H."/>
            <person name="Heuer A."/>
            <person name="Rast P."/>
            <person name="Oberbeckmann S."/>
            <person name="Bunk B."/>
            <person name="Jeske O."/>
            <person name="Meyerdierks A."/>
            <person name="Storesund J.E."/>
            <person name="Kallscheuer N."/>
            <person name="Luecker S."/>
            <person name="Lage O.M."/>
            <person name="Pohl T."/>
            <person name="Merkel B.J."/>
            <person name="Hornburger P."/>
            <person name="Mueller R.-W."/>
            <person name="Bruemmer F."/>
            <person name="Labrenz M."/>
            <person name="Spormann A.M."/>
            <person name="Op den Camp H."/>
            <person name="Overmann J."/>
            <person name="Amann R."/>
            <person name="Jetten M.S.M."/>
            <person name="Mascher T."/>
            <person name="Medema M.H."/>
            <person name="Devos D.P."/>
            <person name="Kaster A.-K."/>
            <person name="Ovreas L."/>
            <person name="Rohde M."/>
            <person name="Galperin M.Y."/>
            <person name="Jogler C."/>
        </authorList>
    </citation>
    <scope>NUCLEOTIDE SEQUENCE [LARGE SCALE GENOMIC DNA]</scope>
    <source>
        <strain evidence="5 6">KS4</strain>
    </source>
</reference>
<dbReference type="SUPFAM" id="SSF52172">
    <property type="entry name" value="CheY-like"/>
    <property type="match status" value="1"/>
</dbReference>
<dbReference type="KEGG" id="pcor:KS4_25780"/>
<dbReference type="EMBL" id="CP036425">
    <property type="protein sequence ID" value="QDU34508.1"/>
    <property type="molecule type" value="Genomic_DNA"/>
</dbReference>
<evidence type="ECO:0000256" key="1">
    <source>
        <dbReference type="ARBA" id="ARBA00022553"/>
    </source>
</evidence>
<dbReference type="PANTHER" id="PTHR44591">
    <property type="entry name" value="STRESS RESPONSE REGULATOR PROTEIN 1"/>
    <property type="match status" value="1"/>
</dbReference>
<keyword evidence="6" id="KW-1185">Reference proteome</keyword>
<gene>
    <name evidence="5" type="primary">pleD_3</name>
    <name evidence="5" type="ORF">KS4_25780</name>
</gene>
<evidence type="ECO:0000313" key="6">
    <source>
        <dbReference type="Proteomes" id="UP000317369"/>
    </source>
</evidence>